<dbReference type="Proteomes" id="UP001597214">
    <property type="component" value="Unassembled WGS sequence"/>
</dbReference>
<proteinExistence type="predicted"/>
<dbReference type="EMBL" id="JBHUEM010000001">
    <property type="protein sequence ID" value="MFD1734999.1"/>
    <property type="molecule type" value="Genomic_DNA"/>
</dbReference>
<keyword evidence="2" id="KW-1185">Reference proteome</keyword>
<dbReference type="RefSeq" id="WP_377926081.1">
    <property type="nucleotide sequence ID" value="NZ_JBHUEM010000001.1"/>
</dbReference>
<gene>
    <name evidence="1" type="ORF">ACFSCX_00335</name>
</gene>
<accession>A0ABW4LIC0</accession>
<evidence type="ECO:0000313" key="2">
    <source>
        <dbReference type="Proteomes" id="UP001597214"/>
    </source>
</evidence>
<sequence length="146" mass="16894">MGKSVTVILHDGPILLEKSKKYFNSIAIDVPRKYFEGKQGLNIFHVRREMEEGLKCYFAYKDKLTSPTINRSLENITYYFGLKPRVEVKSLDQINDLNLGIEISLCFSIEKLGIPIKAWTARLNLEIEEDGDVIYQQYLHDKYGSL</sequence>
<reference evidence="2" key="1">
    <citation type="journal article" date="2019" name="Int. J. Syst. Evol. Microbiol.">
        <title>The Global Catalogue of Microorganisms (GCM) 10K type strain sequencing project: providing services to taxonomists for standard genome sequencing and annotation.</title>
        <authorList>
            <consortium name="The Broad Institute Genomics Platform"/>
            <consortium name="The Broad Institute Genome Sequencing Center for Infectious Disease"/>
            <person name="Wu L."/>
            <person name="Ma J."/>
        </authorList>
    </citation>
    <scope>NUCLEOTIDE SEQUENCE [LARGE SCALE GENOMIC DNA]</scope>
    <source>
        <strain evidence="2">CCUG 49339</strain>
    </source>
</reference>
<organism evidence="1 2">
    <name type="scientific">Bacillus salitolerans</name>
    <dbReference type="NCBI Taxonomy" id="1437434"/>
    <lineage>
        <taxon>Bacteria</taxon>
        <taxon>Bacillati</taxon>
        <taxon>Bacillota</taxon>
        <taxon>Bacilli</taxon>
        <taxon>Bacillales</taxon>
        <taxon>Bacillaceae</taxon>
        <taxon>Bacillus</taxon>
    </lineage>
</organism>
<name>A0ABW4LIC0_9BACI</name>
<evidence type="ECO:0000313" key="1">
    <source>
        <dbReference type="EMBL" id="MFD1734999.1"/>
    </source>
</evidence>
<protein>
    <submittedName>
        <fullName evidence="1">Uncharacterized protein</fullName>
    </submittedName>
</protein>
<comment type="caution">
    <text evidence="1">The sequence shown here is derived from an EMBL/GenBank/DDBJ whole genome shotgun (WGS) entry which is preliminary data.</text>
</comment>